<dbReference type="EC" id="2.7.7.65" evidence="1"/>
<evidence type="ECO:0000259" key="5">
    <source>
        <dbReference type="PROSITE" id="PS50887"/>
    </source>
</evidence>
<dbReference type="PROSITE" id="PS50885">
    <property type="entry name" value="HAMP"/>
    <property type="match status" value="1"/>
</dbReference>
<evidence type="ECO:0000313" key="6">
    <source>
        <dbReference type="EMBL" id="GAA4860047.1"/>
    </source>
</evidence>
<evidence type="ECO:0000256" key="3">
    <source>
        <dbReference type="SAM" id="Phobius"/>
    </source>
</evidence>
<protein>
    <recommendedName>
        <fullName evidence="1">diguanylate cyclase</fullName>
        <ecNumber evidence="1">2.7.7.65</ecNumber>
    </recommendedName>
</protein>
<accession>A0ABP9DY42</accession>
<proteinExistence type="predicted"/>
<dbReference type="PANTHER" id="PTHR45138">
    <property type="entry name" value="REGULATORY COMPONENTS OF SENSORY TRANSDUCTION SYSTEM"/>
    <property type="match status" value="1"/>
</dbReference>
<reference evidence="7" key="1">
    <citation type="journal article" date="2019" name="Int. J. Syst. Evol. Microbiol.">
        <title>The Global Catalogue of Microorganisms (GCM) 10K type strain sequencing project: providing services to taxonomists for standard genome sequencing and annotation.</title>
        <authorList>
            <consortium name="The Broad Institute Genomics Platform"/>
            <consortium name="The Broad Institute Genome Sequencing Center for Infectious Disease"/>
            <person name="Wu L."/>
            <person name="Ma J."/>
        </authorList>
    </citation>
    <scope>NUCLEOTIDE SEQUENCE [LARGE SCALE GENOMIC DNA]</scope>
    <source>
        <strain evidence="7">JCM 18392</strain>
    </source>
</reference>
<feature type="domain" description="HAMP" evidence="4">
    <location>
        <begin position="305"/>
        <end position="359"/>
    </location>
</feature>
<dbReference type="InterPro" id="IPR029787">
    <property type="entry name" value="Nucleotide_cyclase"/>
</dbReference>
<dbReference type="InterPro" id="IPR043128">
    <property type="entry name" value="Rev_trsase/Diguanyl_cyclase"/>
</dbReference>
<keyword evidence="3" id="KW-1133">Transmembrane helix</keyword>
<keyword evidence="3" id="KW-0812">Transmembrane</keyword>
<evidence type="ECO:0000313" key="7">
    <source>
        <dbReference type="Proteomes" id="UP001501323"/>
    </source>
</evidence>
<dbReference type="InterPro" id="IPR000160">
    <property type="entry name" value="GGDEF_dom"/>
</dbReference>
<feature type="domain" description="GGDEF" evidence="5">
    <location>
        <begin position="434"/>
        <end position="568"/>
    </location>
</feature>
<dbReference type="PROSITE" id="PS50887">
    <property type="entry name" value="GGDEF"/>
    <property type="match status" value="1"/>
</dbReference>
<dbReference type="SMART" id="SM00267">
    <property type="entry name" value="GGDEF"/>
    <property type="match status" value="1"/>
</dbReference>
<dbReference type="SUPFAM" id="SSF55073">
    <property type="entry name" value="Nucleotide cyclase"/>
    <property type="match status" value="1"/>
</dbReference>
<feature type="transmembrane region" description="Helical" evidence="3">
    <location>
        <begin position="282"/>
        <end position="302"/>
    </location>
</feature>
<gene>
    <name evidence="6" type="ORF">GCM10023332_10000</name>
</gene>
<evidence type="ECO:0000256" key="1">
    <source>
        <dbReference type="ARBA" id="ARBA00012528"/>
    </source>
</evidence>
<organism evidence="6 7">
    <name type="scientific">Luteimonas vadosa</name>
    <dbReference type="NCBI Taxonomy" id="1165507"/>
    <lineage>
        <taxon>Bacteria</taxon>
        <taxon>Pseudomonadati</taxon>
        <taxon>Pseudomonadota</taxon>
        <taxon>Gammaproteobacteria</taxon>
        <taxon>Lysobacterales</taxon>
        <taxon>Lysobacteraceae</taxon>
        <taxon>Luteimonas</taxon>
    </lineage>
</organism>
<dbReference type="NCBIfam" id="TIGR00254">
    <property type="entry name" value="GGDEF"/>
    <property type="match status" value="1"/>
</dbReference>
<evidence type="ECO:0000259" key="4">
    <source>
        <dbReference type="PROSITE" id="PS50885"/>
    </source>
</evidence>
<dbReference type="CDD" id="cd12914">
    <property type="entry name" value="PDC1_DGC_like"/>
    <property type="match status" value="1"/>
</dbReference>
<dbReference type="PANTHER" id="PTHR45138:SF9">
    <property type="entry name" value="DIGUANYLATE CYCLASE DGCM-RELATED"/>
    <property type="match status" value="1"/>
</dbReference>
<keyword evidence="7" id="KW-1185">Reference proteome</keyword>
<keyword evidence="3" id="KW-0472">Membrane</keyword>
<sequence length="568" mass="60997">MSGALAGPWSLQRAFARLLLIAALLPALAFGAATLVSDYLAERRELTERLETSTRLTAANIDSFLDNQLAGVALLADARSVRAEDWDTDLARLMERFPSLLTALVTDADAEVIAARTREGPARIVLGNVADREYFRVPSRTLQPHVSHAFRGRGMGSDALIAVSAPLRRGGRFDGVVEGSILVDSFTHSLNDAFVERGYERVLLDGEGRVVSATPGMGVDFLDRVDVARRFAPAPDGGVVFRRDVLADGGSGFVATANMHHGWSQVVVLRQPPLLQAVTPRVLMLTGVLLLVTLGVVVAVWWQMKQLSRGTGDLLVTLERFALGTRTEPVRDDSKVPVELQPLAKAIDDLAARLNAAYADLNESLETQRGLAGSLRTEVTSREQQIAAQTEQLRNAVAELDRRTRTDALTGCLNVRGLDHWLSALWPGLGEAGWPLALLAMDIDAFKAFNDRYGHPAGDVALKRVVGAARGAIRGEHDAIARIGGEEFLVLLPGAGHDRATEVAERIREAVQAAGIPHEDAPGGRLTVSVGIAIHGRDGDAPSVQAAIERADQALYRAKAAGRNQVAD</sequence>
<dbReference type="Gene3D" id="3.30.450.20">
    <property type="entry name" value="PAS domain"/>
    <property type="match status" value="1"/>
</dbReference>
<name>A0ABP9DY42_9GAMM</name>
<dbReference type="Gene3D" id="3.30.70.270">
    <property type="match status" value="1"/>
</dbReference>
<dbReference type="CDD" id="cd01949">
    <property type="entry name" value="GGDEF"/>
    <property type="match status" value="1"/>
</dbReference>
<dbReference type="Proteomes" id="UP001501323">
    <property type="component" value="Unassembled WGS sequence"/>
</dbReference>
<comment type="catalytic activity">
    <reaction evidence="2">
        <text>2 GTP = 3',3'-c-di-GMP + 2 diphosphate</text>
        <dbReference type="Rhea" id="RHEA:24898"/>
        <dbReference type="ChEBI" id="CHEBI:33019"/>
        <dbReference type="ChEBI" id="CHEBI:37565"/>
        <dbReference type="ChEBI" id="CHEBI:58805"/>
        <dbReference type="EC" id="2.7.7.65"/>
    </reaction>
</comment>
<dbReference type="InterPro" id="IPR003660">
    <property type="entry name" value="HAMP_dom"/>
</dbReference>
<evidence type="ECO:0000256" key="2">
    <source>
        <dbReference type="ARBA" id="ARBA00034247"/>
    </source>
</evidence>
<dbReference type="Pfam" id="PF00990">
    <property type="entry name" value="GGDEF"/>
    <property type="match status" value="1"/>
</dbReference>
<comment type="caution">
    <text evidence="6">The sequence shown here is derived from an EMBL/GenBank/DDBJ whole genome shotgun (WGS) entry which is preliminary data.</text>
</comment>
<dbReference type="InterPro" id="IPR050469">
    <property type="entry name" value="Diguanylate_Cyclase"/>
</dbReference>
<dbReference type="EMBL" id="BAABJY010000001">
    <property type="protein sequence ID" value="GAA4860047.1"/>
    <property type="molecule type" value="Genomic_DNA"/>
</dbReference>
<dbReference type="RefSeq" id="WP_345294382.1">
    <property type="nucleotide sequence ID" value="NZ_BAABJY010000001.1"/>
</dbReference>